<dbReference type="InterPro" id="IPR050488">
    <property type="entry name" value="Ig_Fc_receptor"/>
</dbReference>
<evidence type="ECO:0000313" key="6">
    <source>
        <dbReference type="EMBL" id="OCT69423.1"/>
    </source>
</evidence>
<feature type="domain" description="Ig-like" evidence="5">
    <location>
        <begin position="597"/>
        <end position="657"/>
    </location>
</feature>
<dbReference type="InterPro" id="IPR036179">
    <property type="entry name" value="Ig-like_dom_sf"/>
</dbReference>
<dbReference type="PANTHER" id="PTHR11481:SF116">
    <property type="entry name" value="FC RECEPTOR-LIKE B"/>
    <property type="match status" value="1"/>
</dbReference>
<proteinExistence type="predicted"/>
<dbReference type="PROSITE" id="PS50835">
    <property type="entry name" value="IG_LIKE"/>
    <property type="match status" value="6"/>
</dbReference>
<dbReference type="EMBL" id="CM004480">
    <property type="protein sequence ID" value="OCT69423.1"/>
    <property type="molecule type" value="Genomic_DNA"/>
</dbReference>
<evidence type="ECO:0000256" key="2">
    <source>
        <dbReference type="ARBA" id="ARBA00022737"/>
    </source>
</evidence>
<dbReference type="InterPro" id="IPR003599">
    <property type="entry name" value="Ig_sub"/>
</dbReference>
<dbReference type="Gene3D" id="2.60.40.10">
    <property type="entry name" value="Immunoglobulins"/>
    <property type="match status" value="7"/>
</dbReference>
<dbReference type="AlphaFoldDB" id="A0A974H956"/>
<feature type="non-terminal residue" evidence="6">
    <location>
        <position position="657"/>
    </location>
</feature>
<dbReference type="Proteomes" id="UP000694892">
    <property type="component" value="Chromosome 8L"/>
</dbReference>
<evidence type="ECO:0000313" key="7">
    <source>
        <dbReference type="Proteomes" id="UP000694892"/>
    </source>
</evidence>
<reference evidence="7" key="1">
    <citation type="journal article" date="2016" name="Nature">
        <title>Genome evolution in the allotetraploid frog Xenopus laevis.</title>
        <authorList>
            <person name="Session A.M."/>
            <person name="Uno Y."/>
            <person name="Kwon T."/>
            <person name="Chapman J.A."/>
            <person name="Toyoda A."/>
            <person name="Takahashi S."/>
            <person name="Fukui A."/>
            <person name="Hikosaka A."/>
            <person name="Suzuki A."/>
            <person name="Kondo M."/>
            <person name="van Heeringen S.J."/>
            <person name="Quigley I."/>
            <person name="Heinz S."/>
            <person name="Ogino H."/>
            <person name="Ochi H."/>
            <person name="Hellsten U."/>
            <person name="Lyons J.B."/>
            <person name="Simakov O."/>
            <person name="Putnam N."/>
            <person name="Stites J."/>
            <person name="Kuroki Y."/>
            <person name="Tanaka T."/>
            <person name="Michiue T."/>
            <person name="Watanabe M."/>
            <person name="Bogdanovic O."/>
            <person name="Lister R."/>
            <person name="Georgiou G."/>
            <person name="Paranjpe S.S."/>
            <person name="van Kruijsbergen I."/>
            <person name="Shu S."/>
            <person name="Carlson J."/>
            <person name="Kinoshita T."/>
            <person name="Ohta Y."/>
            <person name="Mawaribuchi S."/>
            <person name="Jenkins J."/>
            <person name="Grimwood J."/>
            <person name="Schmutz J."/>
            <person name="Mitros T."/>
            <person name="Mozaffari S.V."/>
            <person name="Suzuki Y."/>
            <person name="Haramoto Y."/>
            <person name="Yamamoto T.S."/>
            <person name="Takagi C."/>
            <person name="Heald R."/>
            <person name="Miller K."/>
            <person name="Haudenschild C."/>
            <person name="Kitzman J."/>
            <person name="Nakayama T."/>
            <person name="Izutsu Y."/>
            <person name="Robert J."/>
            <person name="Fortriede J."/>
            <person name="Burns K."/>
            <person name="Lotay V."/>
            <person name="Karimi K."/>
            <person name="Yasuoka Y."/>
            <person name="Dichmann D.S."/>
            <person name="Flajnik M.F."/>
            <person name="Houston D.W."/>
            <person name="Shendure J."/>
            <person name="DuPasquier L."/>
            <person name="Vize P.D."/>
            <person name="Zorn A.M."/>
            <person name="Ito M."/>
            <person name="Marcotte E.M."/>
            <person name="Wallingford J.B."/>
            <person name="Ito Y."/>
            <person name="Asashima M."/>
            <person name="Ueno N."/>
            <person name="Matsuda Y."/>
            <person name="Veenstra G.J."/>
            <person name="Fujiyama A."/>
            <person name="Harland R.M."/>
            <person name="Taira M."/>
            <person name="Rokhsar D.S."/>
        </authorList>
    </citation>
    <scope>NUCLEOTIDE SEQUENCE [LARGE SCALE GENOMIC DNA]</scope>
    <source>
        <strain evidence="7">J</strain>
    </source>
</reference>
<dbReference type="SMART" id="SM00409">
    <property type="entry name" value="IG"/>
    <property type="match status" value="6"/>
</dbReference>
<dbReference type="GO" id="GO:0009897">
    <property type="term" value="C:external side of plasma membrane"/>
    <property type="evidence" value="ECO:0007669"/>
    <property type="project" value="TreeGrafter"/>
</dbReference>
<dbReference type="Pfam" id="PF13927">
    <property type="entry name" value="Ig_3"/>
    <property type="match status" value="1"/>
</dbReference>
<dbReference type="SUPFAM" id="SSF48726">
    <property type="entry name" value="Immunoglobulin"/>
    <property type="match status" value="6"/>
</dbReference>
<evidence type="ECO:0000259" key="5">
    <source>
        <dbReference type="PROSITE" id="PS50835"/>
    </source>
</evidence>
<feature type="domain" description="Ig-like" evidence="5">
    <location>
        <begin position="5"/>
        <end position="84"/>
    </location>
</feature>
<dbReference type="InterPro" id="IPR013783">
    <property type="entry name" value="Ig-like_fold"/>
</dbReference>
<keyword evidence="4" id="KW-0393">Immunoglobulin domain</keyword>
<feature type="non-terminal residue" evidence="6">
    <location>
        <position position="1"/>
    </location>
</feature>
<feature type="domain" description="Ig-like" evidence="5">
    <location>
        <begin position="409"/>
        <end position="493"/>
    </location>
</feature>
<dbReference type="GO" id="GO:0007166">
    <property type="term" value="P:cell surface receptor signaling pathway"/>
    <property type="evidence" value="ECO:0007669"/>
    <property type="project" value="TreeGrafter"/>
</dbReference>
<feature type="domain" description="Ig-like" evidence="5">
    <location>
        <begin position="166"/>
        <end position="243"/>
    </location>
</feature>
<keyword evidence="2" id="KW-0677">Repeat</keyword>
<evidence type="ECO:0000256" key="1">
    <source>
        <dbReference type="ARBA" id="ARBA00022729"/>
    </source>
</evidence>
<dbReference type="FunFam" id="2.60.40.10:FF:000651">
    <property type="entry name" value="Fc receptor like 1"/>
    <property type="match status" value="3"/>
</dbReference>
<feature type="domain" description="Ig-like" evidence="5">
    <location>
        <begin position="503"/>
        <end position="586"/>
    </location>
</feature>
<evidence type="ECO:0000256" key="4">
    <source>
        <dbReference type="ARBA" id="ARBA00023319"/>
    </source>
</evidence>
<dbReference type="GO" id="GO:0006955">
    <property type="term" value="P:immune response"/>
    <property type="evidence" value="ECO:0007669"/>
    <property type="project" value="TreeGrafter"/>
</dbReference>
<sequence length="657" mass="73844">AAARPVLSFSPNWTPILTGDSVTLTCNGAPPAQGNEKYSWYRDNNPIPGEEQQNYIIQRAQREHSGRYQCQISERSVALQLTVSDDSAILQAPPSVHEGDLLILRFRTRPEYDASITTVYFQNKAVMQSLGSHPQFNLGRAQTSMSGSYKCQTNLYEKAEELFSIPQIKVSPDQVTEGDHMTITCDTNLSPHRETTELQLAFYRNGHNVQGFSLSNQYGVPSAQLEDSGNYTCEVQTPTGSVRKMSSIWDFQLQGSSIKPFVSFEPNWATVFTKESVTLTCNVDPPEPRDQIYYWYRDNQIIPLYLGRRRVKIDHVKQEHGGRYQCQTLTSDKSEPVRLQVAHSWLTLKVPMFVFEGDELYVSCAGYPGYSARDAVLYKDNEVIGSSPSDADFLVGRANMTTSELFSKPVMKVNPNHPTEGDHMTITCDTKLSPHRETTELQFVFYRNGHKVQGFSLSNQYGVPSAQLEDSGNYTCEVRTNNNTVRKTSDEISVQMAELFTVPQIKVSSDQVTEGDHMTITCDTKLSPHRETTELQFVFYRNGHNVQGFSLSNQYGVPSAQLEDSGNYTCEVQTPTGSVRKRSNVSHIHIQGAAARPVISFSPNWTPILAGDNVTLTCNGAPPAQGNEKYSWYRDNNPIPGEEQQNYIIQRAQQREH</sequence>
<feature type="domain" description="Ig-like" evidence="5">
    <location>
        <begin position="260"/>
        <end position="342"/>
    </location>
</feature>
<name>A0A974H956_XENLA</name>
<keyword evidence="3" id="KW-1015">Disulfide bond</keyword>
<dbReference type="PANTHER" id="PTHR11481">
    <property type="entry name" value="IMMUNOGLOBULIN FC RECEPTOR"/>
    <property type="match status" value="1"/>
</dbReference>
<dbReference type="SMART" id="SM00408">
    <property type="entry name" value="IGc2"/>
    <property type="match status" value="5"/>
</dbReference>
<protein>
    <recommendedName>
        <fullName evidence="5">Ig-like domain-containing protein</fullName>
    </recommendedName>
</protein>
<dbReference type="InterPro" id="IPR007110">
    <property type="entry name" value="Ig-like_dom"/>
</dbReference>
<dbReference type="GO" id="GO:0004888">
    <property type="term" value="F:transmembrane signaling receptor activity"/>
    <property type="evidence" value="ECO:0007669"/>
    <property type="project" value="TreeGrafter"/>
</dbReference>
<dbReference type="Pfam" id="PF13895">
    <property type="entry name" value="Ig_2"/>
    <property type="match status" value="5"/>
</dbReference>
<dbReference type="InterPro" id="IPR003598">
    <property type="entry name" value="Ig_sub2"/>
</dbReference>
<accession>A0A974H956</accession>
<organism evidence="6 7">
    <name type="scientific">Xenopus laevis</name>
    <name type="common">African clawed frog</name>
    <dbReference type="NCBI Taxonomy" id="8355"/>
    <lineage>
        <taxon>Eukaryota</taxon>
        <taxon>Metazoa</taxon>
        <taxon>Chordata</taxon>
        <taxon>Craniata</taxon>
        <taxon>Vertebrata</taxon>
        <taxon>Euteleostomi</taxon>
        <taxon>Amphibia</taxon>
        <taxon>Batrachia</taxon>
        <taxon>Anura</taxon>
        <taxon>Pipoidea</taxon>
        <taxon>Pipidae</taxon>
        <taxon>Xenopodinae</taxon>
        <taxon>Xenopus</taxon>
        <taxon>Xenopus</taxon>
    </lineage>
</organism>
<keyword evidence="1" id="KW-0732">Signal</keyword>
<evidence type="ECO:0000256" key="3">
    <source>
        <dbReference type="ARBA" id="ARBA00023157"/>
    </source>
</evidence>
<gene>
    <name evidence="6" type="ORF">XELAEV_180407321mg</name>
</gene>